<evidence type="ECO:0000313" key="2">
    <source>
        <dbReference type="EMBL" id="XDO96488.1"/>
    </source>
</evidence>
<protein>
    <recommendedName>
        <fullName evidence="3">DUF4136 domain-containing protein</fullName>
    </recommendedName>
</protein>
<dbReference type="AlphaFoldDB" id="A0AB39KSU8"/>
<dbReference type="EMBL" id="CP158375">
    <property type="protein sequence ID" value="XDO96488.1"/>
    <property type="molecule type" value="Genomic_DNA"/>
</dbReference>
<accession>A0AB39KSU8</accession>
<dbReference type="RefSeq" id="WP_369059330.1">
    <property type="nucleotide sequence ID" value="NZ_CP158375.1"/>
</dbReference>
<sequence>MKPFLALAAVLSLAACTTPTVYAPATGPKASGFSEYRLENDRWRVTYRGGSGAPAMQVADLALLRAGELAIQTGYDWFRVTDRFDEMRGGGGGGPRTSLSVGGGSSNYGWGRSSGVGLGIGTSFDLSGGPQISRTIEVVMGKGPKPASVDVYDARAVVREIQAPRV</sequence>
<proteinExistence type="predicted"/>
<dbReference type="NCBIfam" id="NF047637">
    <property type="entry name" value="lipo_CC0125"/>
    <property type="match status" value="1"/>
</dbReference>
<gene>
    <name evidence="2" type="ORF">ABOZ73_17210</name>
</gene>
<name>A0AB39KSU8_9CAUL</name>
<keyword evidence="1" id="KW-0732">Signal</keyword>
<evidence type="ECO:0000256" key="1">
    <source>
        <dbReference type="SAM" id="SignalP"/>
    </source>
</evidence>
<feature type="chain" id="PRO_5044205549" description="DUF4136 domain-containing protein" evidence="1">
    <location>
        <begin position="24"/>
        <end position="166"/>
    </location>
</feature>
<organism evidence="2">
    <name type="scientific">Caulobacter sp. 73W</name>
    <dbReference type="NCBI Taxonomy" id="3161137"/>
    <lineage>
        <taxon>Bacteria</taxon>
        <taxon>Pseudomonadati</taxon>
        <taxon>Pseudomonadota</taxon>
        <taxon>Alphaproteobacteria</taxon>
        <taxon>Caulobacterales</taxon>
        <taxon>Caulobacteraceae</taxon>
        <taxon>Caulobacter</taxon>
    </lineage>
</organism>
<dbReference type="PROSITE" id="PS51257">
    <property type="entry name" value="PROKAR_LIPOPROTEIN"/>
    <property type="match status" value="1"/>
</dbReference>
<reference evidence="2" key="1">
    <citation type="submission" date="2024-06" db="EMBL/GenBank/DDBJ databases">
        <title>Caulobacter inopinatus, sp. nov.</title>
        <authorList>
            <person name="Donachie S.P."/>
        </authorList>
    </citation>
    <scope>NUCLEOTIDE SEQUENCE</scope>
    <source>
        <strain evidence="2">73W</strain>
    </source>
</reference>
<feature type="signal peptide" evidence="1">
    <location>
        <begin position="1"/>
        <end position="23"/>
    </location>
</feature>
<evidence type="ECO:0008006" key="3">
    <source>
        <dbReference type="Google" id="ProtNLM"/>
    </source>
</evidence>